<dbReference type="EMBL" id="KR029599">
    <property type="protein sequence ID" value="AKH47892.1"/>
    <property type="molecule type" value="Genomic_DNA"/>
</dbReference>
<reference evidence="2" key="1">
    <citation type="journal article" date="2015" name="Front. Microbiol.">
        <title>Combining genomic sequencing methods to explore viral diversity and reveal potential virus-host interactions.</title>
        <authorList>
            <person name="Chow C.E."/>
            <person name="Winget D.M."/>
            <person name="White R.A.III."/>
            <person name="Hallam S.J."/>
            <person name="Suttle C.A."/>
        </authorList>
    </citation>
    <scope>NUCLEOTIDE SEQUENCE</scope>
    <source>
        <strain evidence="2">Oxic1_4</strain>
    </source>
</reference>
<keyword evidence="2" id="KW-0378">Hydrolase</keyword>
<organism evidence="2">
    <name type="scientific">uncultured marine virus</name>
    <dbReference type="NCBI Taxonomy" id="186617"/>
    <lineage>
        <taxon>Viruses</taxon>
        <taxon>environmental samples</taxon>
    </lineage>
</organism>
<accession>A0A0F7L924</accession>
<feature type="compositionally biased region" description="Pro residues" evidence="1">
    <location>
        <begin position="83"/>
        <end position="97"/>
    </location>
</feature>
<feature type="region of interest" description="Disordered" evidence="1">
    <location>
        <begin position="59"/>
        <end position="156"/>
    </location>
</feature>
<dbReference type="GO" id="GO:0016787">
    <property type="term" value="F:hydrolase activity"/>
    <property type="evidence" value="ECO:0007669"/>
    <property type="project" value="UniProtKB-KW"/>
</dbReference>
<evidence type="ECO:0000313" key="2">
    <source>
        <dbReference type="EMBL" id="AKH47892.1"/>
    </source>
</evidence>
<name>A0A0F7L924_9VIRU</name>
<sequence length="156" mass="16853">MSGPTIEPLPTLSIFTFTKTLMLPLSTNTTGTPTPKLWLTLSLALIPLMLCLWSNSTSTPLAIPRPTDTKPFTGTPPNTANKPPKPLSNPWTPPFPITPTGELRPSKRITSEAHGSSGCSKHLVLSLNHSSAQTNENGRCSKSHHTENNNSEKPLH</sequence>
<proteinExistence type="predicted"/>
<protein>
    <submittedName>
        <fullName evidence="2">Cell wall hydrolase/autolysin</fullName>
    </submittedName>
</protein>
<feature type="compositionally biased region" description="Polar residues" evidence="1">
    <location>
        <begin position="127"/>
        <end position="140"/>
    </location>
</feature>
<evidence type="ECO:0000256" key="1">
    <source>
        <dbReference type="SAM" id="MobiDB-lite"/>
    </source>
</evidence>
<reference evidence="2" key="2">
    <citation type="submission" date="2015-03" db="EMBL/GenBank/DDBJ databases">
        <authorList>
            <person name="Chow C.-E.T."/>
            <person name="Winget D.M."/>
            <person name="White R.A.III."/>
            <person name="Hallam S.J."/>
            <person name="Suttle C.A."/>
        </authorList>
    </citation>
    <scope>NUCLEOTIDE SEQUENCE</scope>
    <source>
        <strain evidence="2">Oxic1_4</strain>
    </source>
</reference>